<dbReference type="HOGENOM" id="CLU_3005410_0_0_4"/>
<geneLocation type="plasmid" evidence="1 2">
    <name>pBRH01</name>
</geneLocation>
<dbReference type="AlphaFoldDB" id="E5AUS8"/>
<evidence type="ECO:0000313" key="2">
    <source>
        <dbReference type="Proteomes" id="UP000007437"/>
    </source>
</evidence>
<name>E5AUS8_MYCRK</name>
<dbReference type="RefSeq" id="WP_013428713.1">
    <property type="nucleotide sequence ID" value="NC_014718.1"/>
</dbReference>
<dbReference type="KEGG" id="brh:RBRH_00280"/>
<keyword evidence="1" id="KW-0614">Plasmid</keyword>
<reference evidence="1 2" key="1">
    <citation type="journal article" date="2011" name="J. Bacteriol.">
        <title>Complete genome sequence of Burkholderia rhizoxinica, an endosymbiont of Rhizopus microsporus.</title>
        <authorList>
            <person name="Lackner G."/>
            <person name="Moebius N."/>
            <person name="Partida-Martinez L."/>
            <person name="Hertweck C."/>
        </authorList>
    </citation>
    <scope>NUCLEOTIDE SEQUENCE [LARGE SCALE GENOMIC DNA]</scope>
    <source>
        <strain evidence="2">DSM 19002 / CIP 109453 / HKI 454</strain>
        <plasmid evidence="1 2">pBRH01</plasmid>
    </source>
</reference>
<proteinExistence type="predicted"/>
<sequence length="56" mass="5987">MIAGSARHRRRLAEWGTCHEITGAGVQDDSPAFTDAASNSMEHGALNAQLTAYREG</sequence>
<dbReference type="EMBL" id="FR687360">
    <property type="protein sequence ID" value="CBW76852.1"/>
    <property type="molecule type" value="Genomic_DNA"/>
</dbReference>
<protein>
    <submittedName>
        <fullName evidence="1">Uncharacterized protein</fullName>
    </submittedName>
</protein>
<organism evidence="1 2">
    <name type="scientific">Mycetohabitans rhizoxinica (strain DSM 19002 / CIP 109453 / HKI 454)</name>
    <name type="common">Paraburkholderia rhizoxinica</name>
    <dbReference type="NCBI Taxonomy" id="882378"/>
    <lineage>
        <taxon>Bacteria</taxon>
        <taxon>Pseudomonadati</taxon>
        <taxon>Pseudomonadota</taxon>
        <taxon>Betaproteobacteria</taxon>
        <taxon>Burkholderiales</taxon>
        <taxon>Burkholderiaceae</taxon>
        <taxon>Mycetohabitans</taxon>
    </lineage>
</organism>
<gene>
    <name evidence="1" type="ordered locus">RBRH_00280</name>
</gene>
<dbReference type="Proteomes" id="UP000007437">
    <property type="component" value="Plasmid pBRH01"/>
</dbReference>
<accession>E5AUS8</accession>
<evidence type="ECO:0000313" key="1">
    <source>
        <dbReference type="EMBL" id="CBW76852.1"/>
    </source>
</evidence>